<dbReference type="GO" id="GO:0006355">
    <property type="term" value="P:regulation of DNA-templated transcription"/>
    <property type="evidence" value="ECO:0007669"/>
    <property type="project" value="InterPro"/>
</dbReference>
<evidence type="ECO:0000256" key="1">
    <source>
        <dbReference type="ARBA" id="ARBA00023015"/>
    </source>
</evidence>
<dbReference type="PANTHER" id="PTHR35807">
    <property type="entry name" value="TRANSCRIPTIONAL REGULATOR REDD-RELATED"/>
    <property type="match status" value="1"/>
</dbReference>
<evidence type="ECO:0000313" key="5">
    <source>
        <dbReference type="Proteomes" id="UP000655751"/>
    </source>
</evidence>
<feature type="domain" description="Bacterial transcriptional activator" evidence="3">
    <location>
        <begin position="116"/>
        <end position="268"/>
    </location>
</feature>
<dbReference type="SUPFAM" id="SSF46894">
    <property type="entry name" value="C-terminal effector domain of the bipartite response regulators"/>
    <property type="match status" value="1"/>
</dbReference>
<dbReference type="InterPro" id="IPR016032">
    <property type="entry name" value="Sig_transdc_resp-reg_C-effctor"/>
</dbReference>
<dbReference type="SUPFAM" id="SSF48452">
    <property type="entry name" value="TPR-like"/>
    <property type="match status" value="1"/>
</dbReference>
<dbReference type="InterPro" id="IPR011990">
    <property type="entry name" value="TPR-like_helical_dom_sf"/>
</dbReference>
<dbReference type="InterPro" id="IPR036388">
    <property type="entry name" value="WH-like_DNA-bd_sf"/>
</dbReference>
<dbReference type="EMBL" id="JADMLG010000006">
    <property type="protein sequence ID" value="MBH0777766.1"/>
    <property type="molecule type" value="Genomic_DNA"/>
</dbReference>
<dbReference type="GO" id="GO:0003677">
    <property type="term" value="F:DNA binding"/>
    <property type="evidence" value="ECO:0007669"/>
    <property type="project" value="InterPro"/>
</dbReference>
<dbReference type="PANTHER" id="PTHR35807:SF1">
    <property type="entry name" value="TRANSCRIPTIONAL REGULATOR REDD"/>
    <property type="match status" value="1"/>
</dbReference>
<protein>
    <submittedName>
        <fullName evidence="4">AfsR/SARP family transcriptional regulator</fullName>
    </submittedName>
</protein>
<name>A0A931IC02_9NOCA</name>
<accession>A0A931IC02</accession>
<comment type="caution">
    <text evidence="4">The sequence shown here is derived from an EMBL/GenBank/DDBJ whole genome shotgun (WGS) entry which is preliminary data.</text>
</comment>
<proteinExistence type="predicted"/>
<dbReference type="InterPro" id="IPR051677">
    <property type="entry name" value="AfsR-DnrI-RedD_regulator"/>
</dbReference>
<dbReference type="CDD" id="cd15831">
    <property type="entry name" value="BTAD"/>
    <property type="match status" value="1"/>
</dbReference>
<dbReference type="Gene3D" id="1.10.10.10">
    <property type="entry name" value="Winged helix-like DNA-binding domain superfamily/Winged helix DNA-binding domain"/>
    <property type="match status" value="1"/>
</dbReference>
<evidence type="ECO:0000256" key="2">
    <source>
        <dbReference type="ARBA" id="ARBA00023163"/>
    </source>
</evidence>
<keyword evidence="1" id="KW-0805">Transcription regulation</keyword>
<evidence type="ECO:0000259" key="3">
    <source>
        <dbReference type="SMART" id="SM01043"/>
    </source>
</evidence>
<dbReference type="SMART" id="SM01043">
    <property type="entry name" value="BTAD"/>
    <property type="match status" value="1"/>
</dbReference>
<keyword evidence="5" id="KW-1185">Reference proteome</keyword>
<evidence type="ECO:0000313" key="4">
    <source>
        <dbReference type="EMBL" id="MBH0777766.1"/>
    </source>
</evidence>
<dbReference type="Gene3D" id="1.25.40.10">
    <property type="entry name" value="Tetratricopeptide repeat domain"/>
    <property type="match status" value="1"/>
</dbReference>
<dbReference type="Pfam" id="PF03704">
    <property type="entry name" value="BTAD"/>
    <property type="match status" value="1"/>
</dbReference>
<organism evidence="4 5">
    <name type="scientific">Nocardia bovistercoris</name>
    <dbReference type="NCBI Taxonomy" id="2785916"/>
    <lineage>
        <taxon>Bacteria</taxon>
        <taxon>Bacillati</taxon>
        <taxon>Actinomycetota</taxon>
        <taxon>Actinomycetes</taxon>
        <taxon>Mycobacteriales</taxon>
        <taxon>Nocardiaceae</taxon>
        <taxon>Nocardia</taxon>
    </lineage>
</organism>
<sequence length="282" mass="30966">MYAPAGRRRQRTIGTAPTLFCRVLGPIDVEIDGVPADLGGPRTRRALATLSAAGGATVSDEDLIDRIWDSRRPGNVAQALREIIWRLRGALGQQFGPRYLRRDRGGYALTIPSTSTDRHRLLALVTSALNELATGDPVRAIDDFESAIALWRGEPWEDLGPAPELAGVRSNLAELHDVAIEELQAARLAVTDPARAAIENVRALADLSESVIHTPYRERRWELLALALYRNGRQAEALSSLRRVRTMLNDDIGIEPGPALRGLEQRILRQDPDLFPLGRAAG</sequence>
<dbReference type="InterPro" id="IPR005158">
    <property type="entry name" value="BTAD"/>
</dbReference>
<dbReference type="Proteomes" id="UP000655751">
    <property type="component" value="Unassembled WGS sequence"/>
</dbReference>
<reference evidence="4" key="1">
    <citation type="submission" date="2020-11" db="EMBL/GenBank/DDBJ databases">
        <title>Nocardia NEAU-351.nov., a novel actinomycete isolated from the cow dung.</title>
        <authorList>
            <person name="Zhang X."/>
        </authorList>
    </citation>
    <scope>NUCLEOTIDE SEQUENCE</scope>
    <source>
        <strain evidence="4">NEAU-351</strain>
    </source>
</reference>
<dbReference type="AlphaFoldDB" id="A0A931IC02"/>
<gene>
    <name evidence="4" type="ORF">IT779_15935</name>
</gene>
<keyword evidence="2" id="KW-0804">Transcription</keyword>
<dbReference type="RefSeq" id="WP_196150100.1">
    <property type="nucleotide sequence ID" value="NZ_JADMLG010000006.1"/>
</dbReference>